<dbReference type="OMA" id="FALEEWF"/>
<dbReference type="SMART" id="SM00545">
    <property type="entry name" value="JmjN"/>
    <property type="match status" value="1"/>
</dbReference>
<dbReference type="HOGENOM" id="CLU_001442_1_2_1"/>
<dbReference type="GO" id="GO:0032968">
    <property type="term" value="P:positive regulation of transcription elongation by RNA polymerase II"/>
    <property type="evidence" value="ECO:0007669"/>
    <property type="project" value="EnsemblFungi"/>
</dbReference>
<reference evidence="3 4" key="1">
    <citation type="journal article" date="2009" name="Nat. Biotechnol.">
        <title>Genome sequence of the recombinant protein production host Pichia pastoris.</title>
        <authorList>
            <person name="De Schutter K."/>
            <person name="Lin Y.C."/>
            <person name="Tiels P."/>
            <person name="Van Hecke A."/>
            <person name="Glinka S."/>
            <person name="Weber-Lehmann J."/>
            <person name="Rouze P."/>
            <person name="Van de Peer Y."/>
            <person name="Callewaert N."/>
        </authorList>
    </citation>
    <scope>NUCLEOTIDE SEQUENCE [LARGE SCALE GENOMIC DNA]</scope>
    <source>
        <strain evidence="4">GS115 / ATCC 20864</strain>
    </source>
</reference>
<feature type="domain" description="JmjC" evidence="2">
    <location>
        <begin position="185"/>
        <end position="347"/>
    </location>
</feature>
<accession>C4QZI9</accession>
<dbReference type="SMR" id="C4QZI9"/>
<evidence type="ECO:0000313" key="4">
    <source>
        <dbReference type="Proteomes" id="UP000000314"/>
    </source>
</evidence>
<dbReference type="GeneID" id="8198181"/>
<organism evidence="3 4">
    <name type="scientific">Komagataella phaffii (strain GS115 / ATCC 20864)</name>
    <name type="common">Yeast</name>
    <name type="synonym">Pichia pastoris</name>
    <dbReference type="NCBI Taxonomy" id="644223"/>
    <lineage>
        <taxon>Eukaryota</taxon>
        <taxon>Fungi</taxon>
        <taxon>Dikarya</taxon>
        <taxon>Ascomycota</taxon>
        <taxon>Saccharomycotina</taxon>
        <taxon>Pichiomycetes</taxon>
        <taxon>Pichiales</taxon>
        <taxon>Pichiaceae</taxon>
        <taxon>Komagataella</taxon>
    </lineage>
</organism>
<dbReference type="SMART" id="SM00558">
    <property type="entry name" value="JmjC"/>
    <property type="match status" value="1"/>
</dbReference>
<dbReference type="InterPro" id="IPR003347">
    <property type="entry name" value="JmjC_dom"/>
</dbReference>
<dbReference type="Pfam" id="PF02375">
    <property type="entry name" value="JmjN"/>
    <property type="match status" value="1"/>
</dbReference>
<dbReference type="GO" id="GO:0051864">
    <property type="term" value="F:histone H3K36 demethylase activity"/>
    <property type="evidence" value="ECO:0007669"/>
    <property type="project" value="EnsemblFungi"/>
</dbReference>
<dbReference type="PROSITE" id="PS51183">
    <property type="entry name" value="JMJN"/>
    <property type="match status" value="1"/>
</dbReference>
<dbReference type="STRING" id="644223.C4QZI9"/>
<dbReference type="PROSITE" id="PS51184">
    <property type="entry name" value="JMJC"/>
    <property type="match status" value="1"/>
</dbReference>
<gene>
    <name evidence="3" type="ordered locus">PAS_chr2-1_0062</name>
</gene>
<protein>
    <submittedName>
        <fullName evidence="3">JmjC domain-containing histone demethylase which can specifically demethylate H3K36 tri-and dimethy</fullName>
    </submittedName>
</protein>
<dbReference type="KEGG" id="ppa:PAS_chr2-1_0062"/>
<evidence type="ECO:0000313" key="3">
    <source>
        <dbReference type="EMBL" id="CAY68663.1"/>
    </source>
</evidence>
<feature type="domain" description="JmjN" evidence="1">
    <location>
        <begin position="14"/>
        <end position="55"/>
    </location>
</feature>
<evidence type="ECO:0000259" key="2">
    <source>
        <dbReference type="PROSITE" id="PS51184"/>
    </source>
</evidence>
<dbReference type="GO" id="GO:0000785">
    <property type="term" value="C:chromatin"/>
    <property type="evidence" value="ECO:0007669"/>
    <property type="project" value="TreeGrafter"/>
</dbReference>
<dbReference type="GO" id="GO:0005634">
    <property type="term" value="C:nucleus"/>
    <property type="evidence" value="ECO:0007669"/>
    <property type="project" value="TreeGrafter"/>
</dbReference>
<dbReference type="GO" id="GO:0010507">
    <property type="term" value="P:negative regulation of autophagy"/>
    <property type="evidence" value="ECO:0007669"/>
    <property type="project" value="EnsemblFungi"/>
</dbReference>
<keyword evidence="4" id="KW-1185">Reference proteome</keyword>
<proteinExistence type="predicted"/>
<evidence type="ECO:0000259" key="1">
    <source>
        <dbReference type="PROSITE" id="PS51183"/>
    </source>
</evidence>
<dbReference type="PANTHER" id="PTHR10694">
    <property type="entry name" value="LYSINE-SPECIFIC DEMETHYLASE"/>
    <property type="match status" value="1"/>
</dbReference>
<dbReference type="InterPro" id="IPR003349">
    <property type="entry name" value="JmjN"/>
</dbReference>
<dbReference type="Proteomes" id="UP000000314">
    <property type="component" value="Chromosome 2"/>
</dbReference>
<dbReference type="SUPFAM" id="SSF51197">
    <property type="entry name" value="Clavaminate synthase-like"/>
    <property type="match status" value="1"/>
</dbReference>
<dbReference type="AlphaFoldDB" id="C4QZI9"/>
<dbReference type="EMBL" id="FN392320">
    <property type="protein sequence ID" value="CAY68663.1"/>
    <property type="molecule type" value="Genomic_DNA"/>
</dbReference>
<dbReference type="Gene3D" id="3.30.40.10">
    <property type="entry name" value="Zinc/RING finger domain, C3HC4 (zinc finger)"/>
    <property type="match status" value="1"/>
</dbReference>
<dbReference type="InterPro" id="IPR013083">
    <property type="entry name" value="Znf_RING/FYVE/PHD"/>
</dbReference>
<name>C4QZI9_KOMPG</name>
<sequence length="545" mass="62748">MTRAIKPDHYEQGIPVFKPSTDQFEDFYAFNKAVHPYGMQSGIIKVIPPSDWIDSLHDSPDYLTQEDLLNVKLKNPIEQQVSLMSNKSCFSIDNVEKHRTYTLPQWKKLHDQLKYSLPRPRGAKSDTFNSKDGPIPKEKEGEFTAKIDTSIYEPDYIEFLESQYWKSLKFSAPLYAADSLGSLFPKNLKTWNVSSLPNLLDYLPEKIPGVNDSYLYAGLWKATFSWHLEDQDLHSINYIHFGAPKKWYSIPQDQHREFYQLMSNTYPDDAKHCPEFLRHKTFLVDPKYIRSNGITVNEIVHREKEFIITYPYGYHSGFNLGYNLAESVNFAIEEWLPIGLRAKKCECIDDSVGIDVRKLMESVSKCILCPTLMQKNIFQESFDKLLILGTNSKAHRICGKLIPGLEVDGDLITKYFSMIDNTKLSICNYCGEGGYCVSCSFQDCTNCYHVLCSLNSNVSIDRCKIYCELHKGEAVTTFDSLEIGDIISFDSKYGEIVSLDKEKETTTMATFPEAQHKLIHRYQFDSIKAPSRKRERDNNDSELVF</sequence>
<dbReference type="GO" id="GO:0032454">
    <property type="term" value="F:histone H3K9 demethylase activity"/>
    <property type="evidence" value="ECO:0007669"/>
    <property type="project" value="EnsemblFungi"/>
</dbReference>
<dbReference type="PANTHER" id="PTHR10694:SF7">
    <property type="entry name" value="[HISTONE H3]-TRIMETHYL-L-LYSINE(9) DEMETHYLASE"/>
    <property type="match status" value="1"/>
</dbReference>
<dbReference type="Pfam" id="PF02373">
    <property type="entry name" value="JmjC"/>
    <property type="match status" value="1"/>
</dbReference>
<dbReference type="eggNOG" id="KOG0958">
    <property type="taxonomic scope" value="Eukaryota"/>
</dbReference>
<dbReference type="RefSeq" id="XP_002490943.1">
    <property type="nucleotide sequence ID" value="XM_002490898.1"/>
</dbReference>
<dbReference type="OrthoDB" id="3975063at2759"/>
<dbReference type="InParanoid" id="C4QZI9"/>
<dbReference type="GO" id="GO:0001227">
    <property type="term" value="F:DNA-binding transcription repressor activity, RNA polymerase II-specific"/>
    <property type="evidence" value="ECO:0007669"/>
    <property type="project" value="EnsemblFungi"/>
</dbReference>
<dbReference type="GO" id="GO:0043565">
    <property type="term" value="F:sequence-specific DNA binding"/>
    <property type="evidence" value="ECO:0007669"/>
    <property type="project" value="EnsemblFungi"/>
</dbReference>
<dbReference type="Gene3D" id="2.60.120.650">
    <property type="entry name" value="Cupin"/>
    <property type="match status" value="1"/>
</dbReference>